<dbReference type="PANTHER" id="PTHR30636">
    <property type="entry name" value="UPF0701 PROTEIN YICC"/>
    <property type="match status" value="1"/>
</dbReference>
<dbReference type="GO" id="GO:0004521">
    <property type="term" value="F:RNA endonuclease activity"/>
    <property type="evidence" value="ECO:0007669"/>
    <property type="project" value="InterPro"/>
</dbReference>
<proteinExistence type="inferred from homology"/>
<feature type="domain" description="Endoribonuclease YicC-like C-terminal" evidence="7">
    <location>
        <begin position="172"/>
        <end position="291"/>
    </location>
</feature>
<comment type="cofactor">
    <cofactor evidence="1">
        <name>a divalent metal cation</name>
        <dbReference type="ChEBI" id="CHEBI:60240"/>
    </cofactor>
</comment>
<dbReference type="Proteomes" id="UP000009011">
    <property type="component" value="Chromosome"/>
</dbReference>
<dbReference type="PANTHER" id="PTHR30636:SF3">
    <property type="entry name" value="UPF0701 PROTEIN YICC"/>
    <property type="match status" value="1"/>
</dbReference>
<reference evidence="8 9" key="1">
    <citation type="journal article" date="2013" name="PLoS ONE">
        <title>Genomic analysis of Melioribacter roseus, facultatively anaerobic organotrophic bacterium representing a novel deep lineage within Bacteriodetes/Chlorobi group.</title>
        <authorList>
            <person name="Kadnikov V.V."/>
            <person name="Mardanov A.V."/>
            <person name="Podosokorskaya O.A."/>
            <person name="Gavrilov S.N."/>
            <person name="Kublanov I.V."/>
            <person name="Beletsky A.V."/>
            <person name="Bonch-Osmolovskaya E.A."/>
            <person name="Ravin N.V."/>
        </authorList>
    </citation>
    <scope>NUCLEOTIDE SEQUENCE [LARGE SCALE GENOMIC DNA]</scope>
    <source>
        <strain evidence="9">JCM 17771 / P3M-2</strain>
    </source>
</reference>
<dbReference type="PATRIC" id="fig|1191523.3.peg.1795"/>
<evidence type="ECO:0000259" key="6">
    <source>
        <dbReference type="Pfam" id="PF03755"/>
    </source>
</evidence>
<dbReference type="KEGG" id="mro:MROS_1694"/>
<keyword evidence="2" id="KW-0540">Nuclease</keyword>
<name>I7A159_MELRP</name>
<dbReference type="InterPro" id="IPR005229">
    <property type="entry name" value="YicC/YloC-like"/>
</dbReference>
<dbReference type="eggNOG" id="COG1561">
    <property type="taxonomic scope" value="Bacteria"/>
</dbReference>
<dbReference type="HOGENOM" id="CLU_076609_1_0_10"/>
<comment type="similarity">
    <text evidence="5">Belongs to the YicC/YloC family.</text>
</comment>
<dbReference type="AlphaFoldDB" id="I7A159"/>
<evidence type="ECO:0000256" key="3">
    <source>
        <dbReference type="ARBA" id="ARBA00022759"/>
    </source>
</evidence>
<organism evidence="8 9">
    <name type="scientific">Melioribacter roseus (strain DSM 23840 / JCM 17771 / VKM B-2668 / P3M-2)</name>
    <dbReference type="NCBI Taxonomy" id="1191523"/>
    <lineage>
        <taxon>Bacteria</taxon>
        <taxon>Pseudomonadati</taxon>
        <taxon>Ignavibacteriota</taxon>
        <taxon>Ignavibacteria</taxon>
        <taxon>Ignavibacteriales</taxon>
        <taxon>Melioribacteraceae</taxon>
        <taxon>Melioribacter</taxon>
    </lineage>
</organism>
<dbReference type="RefSeq" id="WP_014856362.1">
    <property type="nucleotide sequence ID" value="NC_018178.1"/>
</dbReference>
<feature type="domain" description="Endoribonuclease YicC-like N-terminal" evidence="6">
    <location>
        <begin position="3"/>
        <end position="155"/>
    </location>
</feature>
<evidence type="ECO:0000313" key="8">
    <source>
        <dbReference type="EMBL" id="AFN74928.1"/>
    </source>
</evidence>
<sequence length="291" mass="33865">MLVSMTGYGKNETHFGSYTIETEIKSLNSRYLDLSVRLPKALSSKELEIREKIKKSIKRGKVYLSVSLKKDGLEDKYGELNTEAVKDAYNVLKKIRKSAGLRDKIKLTDLFIFQDAFFDGSDDRIEEEMKYVLASIEAAIKEMNKMKKAEGKELEKDILSRINKIDEVLTKIEERREKDLNEYFVKFKEKATQLVGELIDDQQRLINELAILSERYDITEECTRLRSHLKLFLDTMKNSDDAGRKLNFILQEMNREANTINSKSVSEHISHLGIEIKEEIEKIREQIQNIE</sequence>
<keyword evidence="9" id="KW-1185">Reference proteome</keyword>
<evidence type="ECO:0000256" key="5">
    <source>
        <dbReference type="ARBA" id="ARBA00035648"/>
    </source>
</evidence>
<dbReference type="Pfam" id="PF03755">
    <property type="entry name" value="YicC-like_N"/>
    <property type="match status" value="1"/>
</dbReference>
<dbReference type="OrthoDB" id="9771229at2"/>
<evidence type="ECO:0000256" key="2">
    <source>
        <dbReference type="ARBA" id="ARBA00022722"/>
    </source>
</evidence>
<gene>
    <name evidence="8" type="ordered locus">MROS_1694</name>
</gene>
<accession>I7A159</accession>
<dbReference type="InterPro" id="IPR013527">
    <property type="entry name" value="YicC-like_N"/>
</dbReference>
<protein>
    <submittedName>
        <fullName evidence="8">YicC domain protein</fullName>
    </submittedName>
</protein>
<evidence type="ECO:0000259" key="7">
    <source>
        <dbReference type="Pfam" id="PF08340"/>
    </source>
</evidence>
<dbReference type="EMBL" id="CP003557">
    <property type="protein sequence ID" value="AFN74928.1"/>
    <property type="molecule type" value="Genomic_DNA"/>
</dbReference>
<evidence type="ECO:0000256" key="4">
    <source>
        <dbReference type="ARBA" id="ARBA00022801"/>
    </source>
</evidence>
<dbReference type="Pfam" id="PF08340">
    <property type="entry name" value="YicC-like_C"/>
    <property type="match status" value="1"/>
</dbReference>
<keyword evidence="4" id="KW-0378">Hydrolase</keyword>
<dbReference type="STRING" id="1191523.MROS_1694"/>
<evidence type="ECO:0000313" key="9">
    <source>
        <dbReference type="Proteomes" id="UP000009011"/>
    </source>
</evidence>
<keyword evidence="3" id="KW-0255">Endonuclease</keyword>
<dbReference type="GO" id="GO:0016787">
    <property type="term" value="F:hydrolase activity"/>
    <property type="evidence" value="ECO:0007669"/>
    <property type="project" value="UniProtKB-KW"/>
</dbReference>
<evidence type="ECO:0000256" key="1">
    <source>
        <dbReference type="ARBA" id="ARBA00001968"/>
    </source>
</evidence>
<dbReference type="NCBIfam" id="TIGR00255">
    <property type="entry name" value="YicC/YloC family endoribonuclease"/>
    <property type="match status" value="1"/>
</dbReference>
<dbReference type="InterPro" id="IPR013551">
    <property type="entry name" value="YicC-like_C"/>
</dbReference>